<dbReference type="Proteomes" id="UP000283369">
    <property type="component" value="Unassembled WGS sequence"/>
</dbReference>
<dbReference type="Gene3D" id="2.40.128.20">
    <property type="match status" value="1"/>
</dbReference>
<comment type="caution">
    <text evidence="1">The sequence shown here is derived from an EMBL/GenBank/DDBJ whole genome shotgun (WGS) entry which is preliminary data.</text>
</comment>
<dbReference type="InterPro" id="IPR015231">
    <property type="entry name" value="DUF1934"/>
</dbReference>
<dbReference type="EMBL" id="QRYV01000005">
    <property type="protein sequence ID" value="RGV18302.1"/>
    <property type="molecule type" value="Genomic_DNA"/>
</dbReference>
<dbReference type="RefSeq" id="WP_025833756.1">
    <property type="nucleotide sequence ID" value="NZ_JAQCUV010000005.1"/>
</dbReference>
<dbReference type="InterPro" id="IPR012674">
    <property type="entry name" value="Calycin"/>
</dbReference>
<name>A0A412W3G5_9BACE</name>
<dbReference type="Pfam" id="PF09148">
    <property type="entry name" value="DUF1934"/>
    <property type="match status" value="1"/>
</dbReference>
<reference evidence="1 2" key="1">
    <citation type="submission" date="2018-08" db="EMBL/GenBank/DDBJ databases">
        <title>A genome reference for cultivated species of the human gut microbiota.</title>
        <authorList>
            <person name="Zou Y."/>
            <person name="Xue W."/>
            <person name="Luo G."/>
        </authorList>
    </citation>
    <scope>NUCLEOTIDE SEQUENCE [LARGE SCALE GENOMIC DNA]</scope>
    <source>
        <strain evidence="1 2">AF14-7</strain>
    </source>
</reference>
<accession>A0A412W3G5</accession>
<evidence type="ECO:0000313" key="1">
    <source>
        <dbReference type="EMBL" id="RGV18302.1"/>
    </source>
</evidence>
<protein>
    <submittedName>
        <fullName evidence="1">DUF1934 family protein</fullName>
    </submittedName>
</protein>
<sequence length="140" mass="15858">MKADIRVIVKGVQQYADYIDEIVTNAIGKYSIVNGLHIVEYRELCKGGHIIENKLVISNKSVCLYRSGSLFSEMSFIEGECTESDYINTDGELNVKIKTLSYHPTIGDNNIHIELNYDLFINNQFLSNNSLTIFVNEMAL</sequence>
<dbReference type="SUPFAM" id="SSF50814">
    <property type="entry name" value="Lipocalins"/>
    <property type="match status" value="1"/>
</dbReference>
<organism evidence="1 2">
    <name type="scientific">Bacteroides xylanisolvens</name>
    <dbReference type="NCBI Taxonomy" id="371601"/>
    <lineage>
        <taxon>Bacteria</taxon>
        <taxon>Pseudomonadati</taxon>
        <taxon>Bacteroidota</taxon>
        <taxon>Bacteroidia</taxon>
        <taxon>Bacteroidales</taxon>
        <taxon>Bacteroidaceae</taxon>
        <taxon>Bacteroides</taxon>
    </lineage>
</organism>
<evidence type="ECO:0000313" key="2">
    <source>
        <dbReference type="Proteomes" id="UP000283369"/>
    </source>
</evidence>
<gene>
    <name evidence="1" type="ORF">DWW25_03360</name>
</gene>
<dbReference type="AlphaFoldDB" id="A0A412W3G5"/>
<proteinExistence type="predicted"/>